<feature type="transmembrane region" description="Helical" evidence="12">
    <location>
        <begin position="200"/>
        <end position="225"/>
    </location>
</feature>
<dbReference type="PANTHER" id="PTHR45436">
    <property type="entry name" value="SENSOR HISTIDINE KINASE YKOH"/>
    <property type="match status" value="1"/>
</dbReference>
<dbReference type="InterPro" id="IPR003660">
    <property type="entry name" value="HAMP_dom"/>
</dbReference>
<dbReference type="InterPro" id="IPR004358">
    <property type="entry name" value="Sig_transdc_His_kin-like_C"/>
</dbReference>
<evidence type="ECO:0000256" key="12">
    <source>
        <dbReference type="SAM" id="Phobius"/>
    </source>
</evidence>
<dbReference type="InterPro" id="IPR036890">
    <property type="entry name" value="HATPase_C_sf"/>
</dbReference>
<dbReference type="PROSITE" id="PS50885">
    <property type="entry name" value="HAMP"/>
    <property type="match status" value="1"/>
</dbReference>
<keyword evidence="8 12" id="KW-1133">Transmembrane helix</keyword>
<evidence type="ECO:0000256" key="7">
    <source>
        <dbReference type="ARBA" id="ARBA00022777"/>
    </source>
</evidence>
<dbReference type="SMART" id="SM00388">
    <property type="entry name" value="HisKA"/>
    <property type="match status" value="1"/>
</dbReference>
<dbReference type="CDD" id="cd00075">
    <property type="entry name" value="HATPase"/>
    <property type="match status" value="1"/>
</dbReference>
<dbReference type="EMBL" id="RJVO01000005">
    <property type="protein sequence ID" value="ROH89027.1"/>
    <property type="molecule type" value="Genomic_DNA"/>
</dbReference>
<dbReference type="GO" id="GO:0016020">
    <property type="term" value="C:membrane"/>
    <property type="evidence" value="ECO:0007669"/>
    <property type="project" value="UniProtKB-SubCell"/>
</dbReference>
<keyword evidence="5" id="KW-0808">Transferase</keyword>
<evidence type="ECO:0000256" key="3">
    <source>
        <dbReference type="ARBA" id="ARBA00012438"/>
    </source>
</evidence>
<comment type="catalytic activity">
    <reaction evidence="1">
        <text>ATP + protein L-histidine = ADP + protein N-phospho-L-histidine.</text>
        <dbReference type="EC" id="2.7.13.3"/>
    </reaction>
</comment>
<dbReference type="EC" id="2.7.13.3" evidence="3"/>
<dbReference type="SUPFAM" id="SSF55874">
    <property type="entry name" value="ATPase domain of HSP90 chaperone/DNA topoisomerase II/histidine kinase"/>
    <property type="match status" value="1"/>
</dbReference>
<dbReference type="InterPro" id="IPR036097">
    <property type="entry name" value="HisK_dim/P_sf"/>
</dbReference>
<protein>
    <recommendedName>
        <fullName evidence="3">histidine kinase</fullName>
        <ecNumber evidence="3">2.7.13.3</ecNumber>
    </recommendedName>
</protein>
<dbReference type="SUPFAM" id="SSF158472">
    <property type="entry name" value="HAMP domain-like"/>
    <property type="match status" value="1"/>
</dbReference>
<dbReference type="InterPro" id="IPR003594">
    <property type="entry name" value="HATPase_dom"/>
</dbReference>
<dbReference type="SMART" id="SM00387">
    <property type="entry name" value="HATPase_c"/>
    <property type="match status" value="1"/>
</dbReference>
<dbReference type="Gene3D" id="1.10.8.500">
    <property type="entry name" value="HAMP domain in histidine kinase"/>
    <property type="match status" value="1"/>
</dbReference>
<feature type="region of interest" description="Disordered" evidence="11">
    <location>
        <begin position="80"/>
        <end position="154"/>
    </location>
</feature>
<feature type="domain" description="Histidine kinase" evidence="13">
    <location>
        <begin position="289"/>
        <end position="495"/>
    </location>
</feature>
<keyword evidence="4" id="KW-0597">Phosphoprotein</keyword>
<keyword evidence="7" id="KW-0418">Kinase</keyword>
<dbReference type="GO" id="GO:0000155">
    <property type="term" value="F:phosphorelay sensor kinase activity"/>
    <property type="evidence" value="ECO:0007669"/>
    <property type="project" value="InterPro"/>
</dbReference>
<dbReference type="Pfam" id="PF00512">
    <property type="entry name" value="HisKA"/>
    <property type="match status" value="1"/>
</dbReference>
<feature type="compositionally biased region" description="Pro residues" evidence="11">
    <location>
        <begin position="118"/>
        <end position="147"/>
    </location>
</feature>
<dbReference type="FunCoup" id="A0A3N0V8A0">
    <property type="interactions" value="79"/>
</dbReference>
<keyword evidence="16" id="KW-1185">Reference proteome</keyword>
<keyword evidence="6 12" id="KW-0812">Transmembrane</keyword>
<evidence type="ECO:0000313" key="16">
    <source>
        <dbReference type="Proteomes" id="UP000282106"/>
    </source>
</evidence>
<evidence type="ECO:0000256" key="8">
    <source>
        <dbReference type="ARBA" id="ARBA00022989"/>
    </source>
</evidence>
<dbReference type="CDD" id="cd00082">
    <property type="entry name" value="HisKA"/>
    <property type="match status" value="1"/>
</dbReference>
<dbReference type="InterPro" id="IPR003661">
    <property type="entry name" value="HisK_dim/P_dom"/>
</dbReference>
<dbReference type="InterPro" id="IPR005467">
    <property type="entry name" value="His_kinase_dom"/>
</dbReference>
<evidence type="ECO:0000256" key="6">
    <source>
        <dbReference type="ARBA" id="ARBA00022692"/>
    </source>
</evidence>
<evidence type="ECO:0000259" key="14">
    <source>
        <dbReference type="PROSITE" id="PS50885"/>
    </source>
</evidence>
<dbReference type="SUPFAM" id="SSF47384">
    <property type="entry name" value="Homodimeric domain of signal transducing histidine kinase"/>
    <property type="match status" value="1"/>
</dbReference>
<proteinExistence type="predicted"/>
<dbReference type="AlphaFoldDB" id="A0A3N0V8A0"/>
<sequence>MRLYPKLLLWLALNLALIAALFLALPGRAGLGWSLLLTDSARERLLDVGDRLAAELSQAPEADWPAILEHAAAGQNLRYRLEGGPMGRGQPPGGFPQPPPGGLDRPASPGDGTLGLRPQPPRLVSPIDAPPLPLGPRPSLGPEPPAAPGNGPDRARRAEMIELRRARWFGEYRIRIPAWRSGTPGGPLTLSVELADLRSLLGYLGVGDWALFGLLTVLLSALLWWPFIWSITRAVVAVTRATERIADGRFDARVQLRRRDELGQLAEAVNRMAARLDNQLAGQKQFVADVAHEVTSPLARLRIGLGLLEPRLPAAAAEAFADIQDDAQQMSELLDELLLFSRAGLTRDPGTAERLPLAELVAEALEHEDAVDRVQLALPPELAVRGHRALLRRALANLVRNALRYGQPPVELAAAARGDTVLVWLRDRGPGVPPEALARLGEPFYRPDAARSRDSGGTGLGLAIVRRCVEAGEGSVQFRNREGGGFEVELRLRAG</sequence>
<evidence type="ECO:0000256" key="9">
    <source>
        <dbReference type="ARBA" id="ARBA00023012"/>
    </source>
</evidence>
<gene>
    <name evidence="15" type="ORF">ED208_11475</name>
</gene>
<dbReference type="Pfam" id="PF02518">
    <property type="entry name" value="HATPase_c"/>
    <property type="match status" value="1"/>
</dbReference>
<evidence type="ECO:0000256" key="1">
    <source>
        <dbReference type="ARBA" id="ARBA00000085"/>
    </source>
</evidence>
<dbReference type="Gene3D" id="3.30.565.10">
    <property type="entry name" value="Histidine kinase-like ATPase, C-terminal domain"/>
    <property type="match status" value="1"/>
</dbReference>
<dbReference type="SMART" id="SM00304">
    <property type="entry name" value="HAMP"/>
    <property type="match status" value="1"/>
</dbReference>
<evidence type="ECO:0000259" key="13">
    <source>
        <dbReference type="PROSITE" id="PS50109"/>
    </source>
</evidence>
<evidence type="ECO:0000256" key="2">
    <source>
        <dbReference type="ARBA" id="ARBA00004370"/>
    </source>
</evidence>
<dbReference type="Proteomes" id="UP000282106">
    <property type="component" value="Unassembled WGS sequence"/>
</dbReference>
<dbReference type="CDD" id="cd06225">
    <property type="entry name" value="HAMP"/>
    <property type="match status" value="1"/>
</dbReference>
<reference evidence="15 16" key="1">
    <citation type="submission" date="2018-10" db="EMBL/GenBank/DDBJ databases">
        <authorList>
            <person name="Chen W.-M."/>
        </authorList>
    </citation>
    <scope>NUCLEOTIDE SEQUENCE [LARGE SCALE GENOMIC DNA]</scope>
    <source>
        <strain evidence="15 16">THS-13</strain>
    </source>
</reference>
<evidence type="ECO:0000256" key="5">
    <source>
        <dbReference type="ARBA" id="ARBA00022679"/>
    </source>
</evidence>
<feature type="domain" description="HAMP" evidence="14">
    <location>
        <begin position="229"/>
        <end position="281"/>
    </location>
</feature>
<dbReference type="RefSeq" id="WP_123212049.1">
    <property type="nucleotide sequence ID" value="NZ_RJVO01000005.1"/>
</dbReference>
<comment type="caution">
    <text evidence="15">The sequence shown here is derived from an EMBL/GenBank/DDBJ whole genome shotgun (WGS) entry which is preliminary data.</text>
</comment>
<keyword evidence="10 12" id="KW-0472">Membrane</keyword>
<dbReference type="PANTHER" id="PTHR45436:SF5">
    <property type="entry name" value="SENSOR HISTIDINE KINASE TRCS"/>
    <property type="match status" value="1"/>
</dbReference>
<dbReference type="PRINTS" id="PR00344">
    <property type="entry name" value="BCTRLSENSOR"/>
</dbReference>
<dbReference type="Gene3D" id="1.10.287.130">
    <property type="match status" value="1"/>
</dbReference>
<evidence type="ECO:0000256" key="10">
    <source>
        <dbReference type="ARBA" id="ARBA00023136"/>
    </source>
</evidence>
<organism evidence="15 16">
    <name type="scientific">Stagnimonas aquatica</name>
    <dbReference type="NCBI Taxonomy" id="2689987"/>
    <lineage>
        <taxon>Bacteria</taxon>
        <taxon>Pseudomonadati</taxon>
        <taxon>Pseudomonadota</taxon>
        <taxon>Gammaproteobacteria</taxon>
        <taxon>Nevskiales</taxon>
        <taxon>Nevskiaceae</taxon>
        <taxon>Stagnimonas</taxon>
    </lineage>
</organism>
<name>A0A3N0V8A0_9GAMM</name>
<dbReference type="InterPro" id="IPR050428">
    <property type="entry name" value="TCS_sensor_his_kinase"/>
</dbReference>
<comment type="subcellular location">
    <subcellularLocation>
        <location evidence="2">Membrane</location>
    </subcellularLocation>
</comment>
<dbReference type="InParanoid" id="A0A3N0V8A0"/>
<keyword evidence="9" id="KW-0902">Two-component regulatory system</keyword>
<evidence type="ECO:0000256" key="4">
    <source>
        <dbReference type="ARBA" id="ARBA00022553"/>
    </source>
</evidence>
<dbReference type="Pfam" id="PF00672">
    <property type="entry name" value="HAMP"/>
    <property type="match status" value="1"/>
</dbReference>
<accession>A0A3N0V8A0</accession>
<dbReference type="PROSITE" id="PS50109">
    <property type="entry name" value="HIS_KIN"/>
    <property type="match status" value="1"/>
</dbReference>
<evidence type="ECO:0000256" key="11">
    <source>
        <dbReference type="SAM" id="MobiDB-lite"/>
    </source>
</evidence>
<evidence type="ECO:0000313" key="15">
    <source>
        <dbReference type="EMBL" id="ROH89027.1"/>
    </source>
</evidence>